<protein>
    <submittedName>
        <fullName evidence="10">Phosphotransferase system EIIC</fullName>
    </submittedName>
</protein>
<feature type="transmembrane region" description="Helical" evidence="8">
    <location>
        <begin position="41"/>
        <end position="61"/>
    </location>
</feature>
<feature type="transmembrane region" description="Helical" evidence="8">
    <location>
        <begin position="167"/>
        <end position="188"/>
    </location>
</feature>
<organism evidence="10 12">
    <name type="scientific">Alkalithermobacter thermoalcaliphilus JW-YL-7 = DSM 7308</name>
    <dbReference type="NCBI Taxonomy" id="1121328"/>
    <lineage>
        <taxon>Bacteria</taxon>
        <taxon>Bacillati</taxon>
        <taxon>Bacillota</taxon>
        <taxon>Clostridia</taxon>
        <taxon>Peptostreptococcales</taxon>
        <taxon>Tepidibacteraceae</taxon>
        <taxon>Alkalithermobacter</taxon>
    </lineage>
</organism>
<dbReference type="InterPro" id="IPR003352">
    <property type="entry name" value="PTS_EIIC"/>
</dbReference>
<keyword evidence="2" id="KW-0813">Transport</keyword>
<feature type="transmembrane region" description="Helical" evidence="8">
    <location>
        <begin position="271"/>
        <end position="289"/>
    </location>
</feature>
<evidence type="ECO:0000259" key="9">
    <source>
        <dbReference type="Pfam" id="PF13303"/>
    </source>
</evidence>
<evidence type="ECO:0000313" key="10">
    <source>
        <dbReference type="EMBL" id="KXZ40778.1"/>
    </source>
</evidence>
<dbReference type="GO" id="GO:0008982">
    <property type="term" value="F:protein-N(PI)-phosphohistidine-sugar phosphotransferase activity"/>
    <property type="evidence" value="ECO:0007669"/>
    <property type="project" value="InterPro"/>
</dbReference>
<evidence type="ECO:0000313" key="11">
    <source>
        <dbReference type="EMBL" id="SHL28712.1"/>
    </source>
</evidence>
<proteinExistence type="predicted"/>
<feature type="transmembrane region" description="Helical" evidence="8">
    <location>
        <begin position="244"/>
        <end position="264"/>
    </location>
</feature>
<feature type="domain" description="Phosphotransferase system EIIC" evidence="9">
    <location>
        <begin position="7"/>
        <end position="330"/>
    </location>
</feature>
<keyword evidence="4" id="KW-0762">Sugar transport</keyword>
<evidence type="ECO:0000256" key="2">
    <source>
        <dbReference type="ARBA" id="ARBA00022448"/>
    </source>
</evidence>
<dbReference type="Proteomes" id="UP000323392">
    <property type="component" value="Unassembled WGS sequence"/>
</dbReference>
<evidence type="ECO:0000256" key="6">
    <source>
        <dbReference type="ARBA" id="ARBA00022989"/>
    </source>
</evidence>
<reference evidence="10 12" key="1">
    <citation type="submission" date="2016-02" db="EMBL/GenBank/DDBJ databases">
        <title>Draft genome sequence for Clostridium paradoxum JW-YL-7.</title>
        <authorList>
            <person name="Utturkar S.M."/>
            <person name="Lancaster A."/>
            <person name="Poole F.L."/>
            <person name="Adams M.W."/>
            <person name="Brown S.D."/>
        </authorList>
    </citation>
    <scope>NUCLEOTIDE SEQUENCE [LARGE SCALE GENOMIC DNA]</scope>
    <source>
        <strain evidence="10 12">JW-YL-7</strain>
    </source>
</reference>
<dbReference type="STRING" id="1121328.JWYL7_1853"/>
<feature type="transmembrane region" description="Helical" evidence="8">
    <location>
        <begin position="195"/>
        <end position="214"/>
    </location>
</feature>
<dbReference type="GO" id="GO:0009401">
    <property type="term" value="P:phosphoenolpyruvate-dependent sugar phosphotransferase system"/>
    <property type="evidence" value="ECO:0007669"/>
    <property type="project" value="InterPro"/>
</dbReference>
<keyword evidence="6 8" id="KW-1133">Transmembrane helix</keyword>
<dbReference type="PATRIC" id="fig|1121328.3.peg.1866"/>
<comment type="caution">
    <text evidence="10">The sequence shown here is derived from an EMBL/GenBank/DDBJ whole genome shotgun (WGS) entry which is preliminary data.</text>
</comment>
<feature type="transmembrane region" description="Helical" evidence="8">
    <location>
        <begin position="295"/>
        <end position="314"/>
    </location>
</feature>
<evidence type="ECO:0000313" key="12">
    <source>
        <dbReference type="Proteomes" id="UP000092605"/>
    </source>
</evidence>
<keyword evidence="13" id="KW-1185">Reference proteome</keyword>
<evidence type="ECO:0000256" key="1">
    <source>
        <dbReference type="ARBA" id="ARBA00004651"/>
    </source>
</evidence>
<evidence type="ECO:0000256" key="4">
    <source>
        <dbReference type="ARBA" id="ARBA00022597"/>
    </source>
</evidence>
<evidence type="ECO:0000256" key="7">
    <source>
        <dbReference type="ARBA" id="ARBA00023136"/>
    </source>
</evidence>
<evidence type="ECO:0000256" key="8">
    <source>
        <dbReference type="SAM" id="Phobius"/>
    </source>
</evidence>
<feature type="transmembrane region" description="Helical" evidence="8">
    <location>
        <begin position="12"/>
        <end position="29"/>
    </location>
</feature>
<dbReference type="Pfam" id="PF13303">
    <property type="entry name" value="PTS_EIIC_2"/>
    <property type="match status" value="1"/>
</dbReference>
<dbReference type="EMBL" id="LSFY01000001">
    <property type="protein sequence ID" value="KXZ40778.1"/>
    <property type="molecule type" value="Genomic_DNA"/>
</dbReference>
<accession>A0A150FT70</accession>
<evidence type="ECO:0000256" key="5">
    <source>
        <dbReference type="ARBA" id="ARBA00022692"/>
    </source>
</evidence>
<keyword evidence="7 8" id="KW-0472">Membrane</keyword>
<gene>
    <name evidence="10" type="ORF">JWYL7_1853</name>
    <name evidence="11" type="ORF">SAMN05661008_01816</name>
</gene>
<name>A0A150FT70_CLOPD</name>
<feature type="transmembrane region" description="Helical" evidence="8">
    <location>
        <begin position="121"/>
        <end position="147"/>
    </location>
</feature>
<evidence type="ECO:0000256" key="3">
    <source>
        <dbReference type="ARBA" id="ARBA00022475"/>
    </source>
</evidence>
<evidence type="ECO:0000313" key="13">
    <source>
        <dbReference type="Proteomes" id="UP000323392"/>
    </source>
</evidence>
<keyword evidence="10" id="KW-0808">Transferase</keyword>
<dbReference type="GO" id="GO:0005886">
    <property type="term" value="C:plasma membrane"/>
    <property type="evidence" value="ECO:0007669"/>
    <property type="project" value="UniProtKB-SubCell"/>
</dbReference>
<dbReference type="EMBL" id="FRBG01000020">
    <property type="protein sequence ID" value="SHL28712.1"/>
    <property type="molecule type" value="Genomic_DNA"/>
</dbReference>
<dbReference type="AlphaFoldDB" id="A0A150FT70"/>
<sequence>MREYLTKTLNGMALGLFSSLIIGLILKQIGDISGMEALSTFGRTAQMLMGPAIGAGVAYSLSAPPLVVFASLVTGAIGAGTIVSVDGQTLIKIGEPAGAFVAALIGAEIGRRINGKTKVDIVLVPATTIVVGGFTGIFIAPIVAAFMNNLGSFINKATELQPIPMGIILSVVMGMILTLPISSAALSIALGLEGIAAGAALVGCCSQMIGFAVSSYRENKLGGLIAQGLGTSMLQVPNIIKNPLIWIPPIVTSAILGPVATVVFKMKSNSIGAGMGTSGLVGQIATISVMGKEVLPLIILIHFILPAIITLVISEYMRKKGLIKYGDMKLRS</sequence>
<comment type="subcellular location">
    <subcellularLocation>
        <location evidence="1">Cell membrane</location>
        <topology evidence="1">Multi-pass membrane protein</topology>
    </subcellularLocation>
</comment>
<keyword evidence="5 8" id="KW-0812">Transmembrane</keyword>
<dbReference type="Proteomes" id="UP000092605">
    <property type="component" value="Unassembled WGS sequence"/>
</dbReference>
<reference evidence="11 13" key="2">
    <citation type="submission" date="2016-11" db="EMBL/GenBank/DDBJ databases">
        <authorList>
            <person name="Varghese N."/>
            <person name="Submissions S."/>
        </authorList>
    </citation>
    <scope>NUCLEOTIDE SEQUENCE [LARGE SCALE GENOMIC DNA]</scope>
    <source>
        <strain evidence="11 13">DSM 7308</strain>
    </source>
</reference>
<keyword evidence="3" id="KW-1003">Cell membrane</keyword>